<name>A0ABV5GBR2_9FLAO</name>
<dbReference type="Proteomes" id="UP001589576">
    <property type="component" value="Unassembled WGS sequence"/>
</dbReference>
<evidence type="ECO:0000256" key="1">
    <source>
        <dbReference type="SAM" id="SignalP"/>
    </source>
</evidence>
<dbReference type="EMBL" id="JBHMFB010000007">
    <property type="protein sequence ID" value="MFB9088519.1"/>
    <property type="molecule type" value="Genomic_DNA"/>
</dbReference>
<feature type="signal peptide" evidence="1">
    <location>
        <begin position="1"/>
        <end position="20"/>
    </location>
</feature>
<proteinExistence type="predicted"/>
<dbReference type="RefSeq" id="WP_290285765.1">
    <property type="nucleotide sequence ID" value="NZ_JAUFQN010000019.1"/>
</dbReference>
<dbReference type="Pfam" id="PF10677">
    <property type="entry name" value="DUF2490"/>
    <property type="match status" value="1"/>
</dbReference>
<sequence>MKRGILLLILVVLAGSKVKAQEHTNSWFRATLSIPIGTKFKTDFEGQLRRQNGFDNENPLDKKLLYSFRTWCYFKQSEKVTFAISPFAYFSNYKIIQKQSDESASPTSEYRFSAAIEVQHKMTSNLFLLNRTAFEYRVFEGATENVIRVRQRLGLRYDLNPKYNLDIGDEIFINAYGTDSQHLFDQNRTVANITFKPNDAIKFDLGYNHISRLPKSTSDLIRENNLYLNFTYTLIKKQIIPF</sequence>
<organism evidence="2 3">
    <name type="scientific">Flavobacterium paronense</name>
    <dbReference type="NCBI Taxonomy" id="1392775"/>
    <lineage>
        <taxon>Bacteria</taxon>
        <taxon>Pseudomonadati</taxon>
        <taxon>Bacteroidota</taxon>
        <taxon>Flavobacteriia</taxon>
        <taxon>Flavobacteriales</taxon>
        <taxon>Flavobacteriaceae</taxon>
        <taxon>Flavobacterium</taxon>
    </lineage>
</organism>
<feature type="chain" id="PRO_5047144635" evidence="1">
    <location>
        <begin position="21"/>
        <end position="242"/>
    </location>
</feature>
<protein>
    <submittedName>
        <fullName evidence="2">DUF2490 domain-containing protein</fullName>
    </submittedName>
</protein>
<comment type="caution">
    <text evidence="2">The sequence shown here is derived from an EMBL/GenBank/DDBJ whole genome shotgun (WGS) entry which is preliminary data.</text>
</comment>
<keyword evidence="1" id="KW-0732">Signal</keyword>
<gene>
    <name evidence="2" type="ORF">ACFFUU_02785</name>
</gene>
<evidence type="ECO:0000313" key="2">
    <source>
        <dbReference type="EMBL" id="MFB9088519.1"/>
    </source>
</evidence>
<keyword evidence="3" id="KW-1185">Reference proteome</keyword>
<evidence type="ECO:0000313" key="3">
    <source>
        <dbReference type="Proteomes" id="UP001589576"/>
    </source>
</evidence>
<reference evidence="2 3" key="1">
    <citation type="submission" date="2024-09" db="EMBL/GenBank/DDBJ databases">
        <authorList>
            <person name="Sun Q."/>
            <person name="Mori K."/>
        </authorList>
    </citation>
    <scope>NUCLEOTIDE SEQUENCE [LARGE SCALE GENOMIC DNA]</scope>
    <source>
        <strain evidence="2 3">CECT 8460</strain>
    </source>
</reference>
<accession>A0ABV5GBR2</accession>
<dbReference type="InterPro" id="IPR019619">
    <property type="entry name" value="DUF2490"/>
</dbReference>